<evidence type="ECO:0000256" key="1">
    <source>
        <dbReference type="ARBA" id="ARBA00004141"/>
    </source>
</evidence>
<evidence type="ECO:0000256" key="6">
    <source>
        <dbReference type="ARBA" id="ARBA00023136"/>
    </source>
</evidence>
<feature type="repeat" description="ANK" evidence="7">
    <location>
        <begin position="333"/>
        <end position="355"/>
    </location>
</feature>
<feature type="transmembrane region" description="Helical" evidence="8">
    <location>
        <begin position="539"/>
        <end position="564"/>
    </location>
</feature>
<keyword evidence="3" id="KW-0677">Repeat</keyword>
<feature type="transmembrane region" description="Helical" evidence="8">
    <location>
        <begin position="610"/>
        <end position="629"/>
    </location>
</feature>
<evidence type="ECO:0000256" key="4">
    <source>
        <dbReference type="ARBA" id="ARBA00022989"/>
    </source>
</evidence>
<keyword evidence="6 8" id="KW-0472">Membrane</keyword>
<evidence type="ECO:0000313" key="11">
    <source>
        <dbReference type="Proteomes" id="UP000030645"/>
    </source>
</evidence>
<feature type="transmembrane region" description="Helical" evidence="8">
    <location>
        <begin position="584"/>
        <end position="604"/>
    </location>
</feature>
<feature type="repeat" description="ANK" evidence="7">
    <location>
        <begin position="68"/>
        <end position="100"/>
    </location>
</feature>
<feature type="transmembrane region" description="Helical" evidence="8">
    <location>
        <begin position="500"/>
        <end position="519"/>
    </location>
</feature>
<name>W9RTA5_9ROSA</name>
<dbReference type="Proteomes" id="UP000030645">
    <property type="component" value="Unassembled WGS sequence"/>
</dbReference>
<dbReference type="InterPro" id="IPR036770">
    <property type="entry name" value="Ankyrin_rpt-contain_sf"/>
</dbReference>
<proteinExistence type="predicted"/>
<feature type="domain" description="PGG" evidence="9">
    <location>
        <begin position="492"/>
        <end position="602"/>
    </location>
</feature>
<evidence type="ECO:0000256" key="8">
    <source>
        <dbReference type="SAM" id="Phobius"/>
    </source>
</evidence>
<dbReference type="KEGG" id="mnt:21407293"/>
<sequence>MMMDRTVFEAAELGNFDPIKGLKEHQILNQRTPQMRTVLHVAVRFNQKKFAEQVLDLCPMLLLKANAEGESPLHIAAKVGNPEMVQLLINVASRGDIERQQIDVRTMLRTRDLVKEDTALHVGVRNGHVGVAKLLINADLELLELLNGANESPLFLAVEGGFLDIAKLIIEKSRFYDQPLCGGSNGMNALHAAVIRTHHARFLEHHVPDLSLENLRSLIRGFVLHVEEYFKISSQNKEIDIVELLLQREETQKAALLEEQDKVIKWTPLHFAAYLGHLEATKLILQQKCTSVAYLRDKEGSSALHIAAKEGHVRVMNEIIHQRPEASDLVDDRGWTALHVAVFNGKLKVVKYILKTPKLEFMLNVPDKDGNTPLHLAAGLKKHRIMMILVDDRRVDKRATNLEHLKPIDIVRTNANIGELIKCWLVKKLEKQGGGESLQSIVYRVECGSHQITGCKKGSNHGQAINDDNKDLFGHHPSTFKLPTMDKAMKSHRLRKISNTHLLVAALIATVTFTAAFTIPGGYESNGSTSGIAVLSERAFFKVFVVADSLAFYCSSASVLLQFFSSAEHNYHLILRFTRMAATLTYISILGMVVAFTSGLRVVMPSSSSLAHYTLMMGGGCVFLFIVGCL</sequence>
<dbReference type="eggNOG" id="KOG0504">
    <property type="taxonomic scope" value="Eukaryota"/>
</dbReference>
<dbReference type="GO" id="GO:0005886">
    <property type="term" value="C:plasma membrane"/>
    <property type="evidence" value="ECO:0007669"/>
    <property type="project" value="TreeGrafter"/>
</dbReference>
<dbReference type="PANTHER" id="PTHR24186:SF50">
    <property type="entry name" value="ANKYRIN REPEAT-CONTAINING PROTEIN ITN1-LIKE ISOFORM X1"/>
    <property type="match status" value="1"/>
</dbReference>
<dbReference type="SMART" id="SM00248">
    <property type="entry name" value="ANK"/>
    <property type="match status" value="9"/>
</dbReference>
<evidence type="ECO:0000256" key="2">
    <source>
        <dbReference type="ARBA" id="ARBA00022692"/>
    </source>
</evidence>
<dbReference type="OrthoDB" id="1602144at2759"/>
<organism evidence="10 11">
    <name type="scientific">Morus notabilis</name>
    <dbReference type="NCBI Taxonomy" id="981085"/>
    <lineage>
        <taxon>Eukaryota</taxon>
        <taxon>Viridiplantae</taxon>
        <taxon>Streptophyta</taxon>
        <taxon>Embryophyta</taxon>
        <taxon>Tracheophyta</taxon>
        <taxon>Spermatophyta</taxon>
        <taxon>Magnoliopsida</taxon>
        <taxon>eudicotyledons</taxon>
        <taxon>Gunneridae</taxon>
        <taxon>Pentapetalae</taxon>
        <taxon>rosids</taxon>
        <taxon>fabids</taxon>
        <taxon>Rosales</taxon>
        <taxon>Moraceae</taxon>
        <taxon>Moreae</taxon>
        <taxon>Morus</taxon>
    </lineage>
</organism>
<dbReference type="PANTHER" id="PTHR24186">
    <property type="entry name" value="PROTEIN PHOSPHATASE 1 REGULATORY SUBUNIT"/>
    <property type="match status" value="1"/>
</dbReference>
<dbReference type="EMBL" id="KE345062">
    <property type="protein sequence ID" value="EXB93215.1"/>
    <property type="molecule type" value="Genomic_DNA"/>
</dbReference>
<evidence type="ECO:0000313" key="10">
    <source>
        <dbReference type="EMBL" id="EXB93215.1"/>
    </source>
</evidence>
<dbReference type="PROSITE" id="PS50297">
    <property type="entry name" value="ANK_REP_REGION"/>
    <property type="match status" value="3"/>
</dbReference>
<feature type="repeat" description="ANK" evidence="7">
    <location>
        <begin position="299"/>
        <end position="320"/>
    </location>
</feature>
<dbReference type="Pfam" id="PF13962">
    <property type="entry name" value="PGG"/>
    <property type="match status" value="1"/>
</dbReference>
<protein>
    <submittedName>
        <fullName evidence="10">Ankyrin repeat-containing protein</fullName>
    </submittedName>
</protein>
<dbReference type="InterPro" id="IPR026961">
    <property type="entry name" value="PGG_dom"/>
</dbReference>
<evidence type="ECO:0000256" key="7">
    <source>
        <dbReference type="PROSITE-ProRule" id="PRU00023"/>
    </source>
</evidence>
<evidence type="ECO:0000256" key="3">
    <source>
        <dbReference type="ARBA" id="ARBA00022737"/>
    </source>
</evidence>
<dbReference type="STRING" id="981085.W9RTA5"/>
<dbReference type="Gene3D" id="1.25.40.20">
    <property type="entry name" value="Ankyrin repeat-containing domain"/>
    <property type="match status" value="3"/>
</dbReference>
<reference evidence="11" key="1">
    <citation type="submission" date="2013-01" db="EMBL/GenBank/DDBJ databases">
        <title>Draft Genome Sequence of a Mulberry Tree, Morus notabilis C.K. Schneid.</title>
        <authorList>
            <person name="He N."/>
            <person name="Zhao S."/>
        </authorList>
    </citation>
    <scope>NUCLEOTIDE SEQUENCE</scope>
</reference>
<dbReference type="SUPFAM" id="SSF48403">
    <property type="entry name" value="Ankyrin repeat"/>
    <property type="match status" value="2"/>
</dbReference>
<dbReference type="PROSITE" id="PS50088">
    <property type="entry name" value="ANK_REPEAT"/>
    <property type="match status" value="3"/>
</dbReference>
<dbReference type="AlphaFoldDB" id="W9RTA5"/>
<keyword evidence="11" id="KW-1185">Reference proteome</keyword>
<comment type="subcellular location">
    <subcellularLocation>
        <location evidence="1">Membrane</location>
        <topology evidence="1">Multi-pass membrane protein</topology>
    </subcellularLocation>
</comment>
<dbReference type="Pfam" id="PF12796">
    <property type="entry name" value="Ank_2"/>
    <property type="match status" value="3"/>
</dbReference>
<gene>
    <name evidence="10" type="ORF">L484_024554</name>
</gene>
<keyword evidence="5 7" id="KW-0040">ANK repeat</keyword>
<evidence type="ECO:0000256" key="5">
    <source>
        <dbReference type="ARBA" id="ARBA00023043"/>
    </source>
</evidence>
<keyword evidence="4 8" id="KW-1133">Transmembrane helix</keyword>
<evidence type="ECO:0000259" key="9">
    <source>
        <dbReference type="Pfam" id="PF13962"/>
    </source>
</evidence>
<dbReference type="InterPro" id="IPR002110">
    <property type="entry name" value="Ankyrin_rpt"/>
</dbReference>
<accession>W9RTA5</accession>
<keyword evidence="2 8" id="KW-0812">Transmembrane</keyword>